<accession>A0ABQ2P6D7</accession>
<evidence type="ECO:0000313" key="3">
    <source>
        <dbReference type="EMBL" id="GGP18965.1"/>
    </source>
</evidence>
<feature type="chain" id="PRO_5047284262" description="DUF4142 domain-containing protein" evidence="1">
    <location>
        <begin position="35"/>
        <end position="196"/>
    </location>
</feature>
<name>A0ABQ2P6D7_9NEIS</name>
<comment type="caution">
    <text evidence="3">The sequence shown here is derived from an EMBL/GenBank/DDBJ whole genome shotgun (WGS) entry which is preliminary data.</text>
</comment>
<gene>
    <name evidence="3" type="ORF">GCM10010970_08270</name>
</gene>
<dbReference type="Proteomes" id="UP000637267">
    <property type="component" value="Unassembled WGS sequence"/>
</dbReference>
<dbReference type="PANTHER" id="PTHR38593:SF1">
    <property type="entry name" value="BLR2558 PROTEIN"/>
    <property type="match status" value="1"/>
</dbReference>
<evidence type="ECO:0000256" key="1">
    <source>
        <dbReference type="SAM" id="SignalP"/>
    </source>
</evidence>
<protein>
    <recommendedName>
        <fullName evidence="2">DUF4142 domain-containing protein</fullName>
    </recommendedName>
</protein>
<dbReference type="InterPro" id="IPR025419">
    <property type="entry name" value="DUF4142"/>
</dbReference>
<organism evidence="3 4">
    <name type="scientific">Silvimonas iriomotensis</name>
    <dbReference type="NCBI Taxonomy" id="449662"/>
    <lineage>
        <taxon>Bacteria</taxon>
        <taxon>Pseudomonadati</taxon>
        <taxon>Pseudomonadota</taxon>
        <taxon>Betaproteobacteria</taxon>
        <taxon>Neisseriales</taxon>
        <taxon>Chitinibacteraceae</taxon>
        <taxon>Silvimonas</taxon>
    </lineage>
</organism>
<dbReference type="Gene3D" id="1.20.1260.10">
    <property type="match status" value="1"/>
</dbReference>
<dbReference type="Pfam" id="PF13628">
    <property type="entry name" value="DUF4142"/>
    <property type="match status" value="1"/>
</dbReference>
<sequence length="196" mass="21430">MHRRNHALRVSCRLLAQCLLPGVLILASAGAVLAADASPVASSTAARTPLRPADAAFVDGATRANLAEIRLGQLMLQRSAVPEVKFFAQRMVQEHQTNLDGLNQLASQKGIRLTDDLSVADKELYDRLSKLPSPQLEHDYIGVAGLKGHLEAQKLFQGYLKEGKDQDLLSYAQMTLPTINDHLEMARHLLANSKSE</sequence>
<reference evidence="4" key="1">
    <citation type="journal article" date="2019" name="Int. J. Syst. Evol. Microbiol.">
        <title>The Global Catalogue of Microorganisms (GCM) 10K type strain sequencing project: providing services to taxonomists for standard genome sequencing and annotation.</title>
        <authorList>
            <consortium name="The Broad Institute Genomics Platform"/>
            <consortium name="The Broad Institute Genome Sequencing Center for Infectious Disease"/>
            <person name="Wu L."/>
            <person name="Ma J."/>
        </authorList>
    </citation>
    <scope>NUCLEOTIDE SEQUENCE [LARGE SCALE GENOMIC DNA]</scope>
    <source>
        <strain evidence="4">CGMCC 1.8859</strain>
    </source>
</reference>
<dbReference type="PANTHER" id="PTHR38593">
    <property type="entry name" value="BLR2558 PROTEIN"/>
    <property type="match status" value="1"/>
</dbReference>
<evidence type="ECO:0000313" key="4">
    <source>
        <dbReference type="Proteomes" id="UP000637267"/>
    </source>
</evidence>
<feature type="signal peptide" evidence="1">
    <location>
        <begin position="1"/>
        <end position="34"/>
    </location>
</feature>
<keyword evidence="4" id="KW-1185">Reference proteome</keyword>
<dbReference type="InterPro" id="IPR012347">
    <property type="entry name" value="Ferritin-like"/>
</dbReference>
<keyword evidence="1" id="KW-0732">Signal</keyword>
<dbReference type="RefSeq" id="WP_188702608.1">
    <property type="nucleotide sequence ID" value="NZ_BMLX01000001.1"/>
</dbReference>
<proteinExistence type="predicted"/>
<evidence type="ECO:0000259" key="2">
    <source>
        <dbReference type="Pfam" id="PF13628"/>
    </source>
</evidence>
<dbReference type="EMBL" id="BMLX01000001">
    <property type="protein sequence ID" value="GGP18965.1"/>
    <property type="molecule type" value="Genomic_DNA"/>
</dbReference>
<feature type="domain" description="DUF4142" evidence="2">
    <location>
        <begin position="53"/>
        <end position="189"/>
    </location>
</feature>